<feature type="transmembrane region" description="Helical" evidence="1">
    <location>
        <begin position="54"/>
        <end position="71"/>
    </location>
</feature>
<reference evidence="2 3" key="1">
    <citation type="submission" date="2020-05" db="EMBL/GenBank/DDBJ databases">
        <title>Vigna angularis (adzuki bean) Var. LongXiaoDou No. 4 denovo assembly.</title>
        <authorList>
            <person name="Xiang H."/>
        </authorList>
    </citation>
    <scope>NUCLEOTIDE SEQUENCE [LARGE SCALE GENOMIC DNA]</scope>
    <source>
        <tissue evidence="2">Leaf</tissue>
    </source>
</reference>
<proteinExistence type="predicted"/>
<accession>A0A8T0JI91</accession>
<organism evidence="2 3">
    <name type="scientific">Phaseolus angularis</name>
    <name type="common">Azuki bean</name>
    <name type="synonym">Vigna angularis</name>
    <dbReference type="NCBI Taxonomy" id="3914"/>
    <lineage>
        <taxon>Eukaryota</taxon>
        <taxon>Viridiplantae</taxon>
        <taxon>Streptophyta</taxon>
        <taxon>Embryophyta</taxon>
        <taxon>Tracheophyta</taxon>
        <taxon>Spermatophyta</taxon>
        <taxon>Magnoliopsida</taxon>
        <taxon>eudicotyledons</taxon>
        <taxon>Gunneridae</taxon>
        <taxon>Pentapetalae</taxon>
        <taxon>rosids</taxon>
        <taxon>fabids</taxon>
        <taxon>Fabales</taxon>
        <taxon>Fabaceae</taxon>
        <taxon>Papilionoideae</taxon>
        <taxon>50 kb inversion clade</taxon>
        <taxon>NPAAA clade</taxon>
        <taxon>indigoferoid/millettioid clade</taxon>
        <taxon>Phaseoleae</taxon>
        <taxon>Vigna</taxon>
    </lineage>
</organism>
<evidence type="ECO:0000313" key="3">
    <source>
        <dbReference type="Proteomes" id="UP000743370"/>
    </source>
</evidence>
<dbReference type="AlphaFoldDB" id="A0A8T0JI91"/>
<dbReference type="EMBL" id="JABFOF010000011">
    <property type="protein sequence ID" value="KAG2371985.1"/>
    <property type="molecule type" value="Genomic_DNA"/>
</dbReference>
<keyword evidence="1" id="KW-0472">Membrane</keyword>
<keyword evidence="1" id="KW-1133">Transmembrane helix</keyword>
<evidence type="ECO:0000313" key="2">
    <source>
        <dbReference type="EMBL" id="KAG2371985.1"/>
    </source>
</evidence>
<protein>
    <submittedName>
        <fullName evidence="2">Uncharacterized protein</fullName>
    </submittedName>
</protein>
<comment type="caution">
    <text evidence="2">The sequence shown here is derived from an EMBL/GenBank/DDBJ whole genome shotgun (WGS) entry which is preliminary data.</text>
</comment>
<name>A0A8T0JI91_PHAAN</name>
<sequence>MTLQKQKRLKNNLLSLSQSSTKKKVQAEMEPRTNSAKVTSNLKGLRRSIGSQKFLLFNSFYFFLLNTGALIERQVLLEFDVFFFRQYQKVSYFRIFFLFSPPIERRRLQGWDMKGIEVVGSINDFHFVCDFERHGHSFRLIMLQRKEGHLICSGLDIICIWIRANSAGDIPLTCSESNHIFGKMHNSYPKKHHKGYCLELDFTTFVYQHFTHMQPDVLLVEPHFKKGTEYEEWEPNTLSSQIVHILEPNMNVMEPNTKIIEKPNMNVMEPNTKIIEKHGNRIPLGTEYFIFRKFSPLEPNTSTR</sequence>
<keyword evidence="1" id="KW-0812">Transmembrane</keyword>
<gene>
    <name evidence="2" type="ORF">HKW66_Vig0241060</name>
</gene>
<dbReference type="Proteomes" id="UP000743370">
    <property type="component" value="Unassembled WGS sequence"/>
</dbReference>
<evidence type="ECO:0000256" key="1">
    <source>
        <dbReference type="SAM" id="Phobius"/>
    </source>
</evidence>